<organism evidence="1 2">
    <name type="scientific">Candidatus Accumulibacter phosphatis</name>
    <dbReference type="NCBI Taxonomy" id="327160"/>
    <lineage>
        <taxon>Bacteria</taxon>
        <taxon>Pseudomonadati</taxon>
        <taxon>Pseudomonadota</taxon>
        <taxon>Betaproteobacteria</taxon>
        <taxon>Candidatus Accumulibacter</taxon>
    </lineage>
</organism>
<sequence>MLAARLGATSEEIAGWVWDGPKLGGLRAYVNANELDPPPRFYYSESMNVDYLADLMACWFDASEIASFTPRERYICGKALIERWSKHPGIHGKGLVLARLRESRLLDIHPIYGGTQGTFAEEDNFPPLETGLFPLSLVRAIEDEDFEAQGDTAKANPVGHLNHDPDLQARANEIAKRLIAERKYRRPTRDEVAKLLAAERGMDCATVLRRIRKQW</sequence>
<gene>
    <name evidence="1" type="ORF">CRU78_16985</name>
</gene>
<dbReference type="EMBL" id="PDHS01000440">
    <property type="protein sequence ID" value="MQM32106.1"/>
    <property type="molecule type" value="Genomic_DNA"/>
</dbReference>
<accession>A0A6A7RYS0</accession>
<evidence type="ECO:0000313" key="1">
    <source>
        <dbReference type="EMBL" id="MQM32106.1"/>
    </source>
</evidence>
<proteinExistence type="predicted"/>
<reference evidence="1 2" key="1">
    <citation type="submission" date="2017-09" db="EMBL/GenBank/DDBJ databases">
        <title>Metagenomic Analysis Reveals Denitrifying Candidatus Accumulibacter and Flanking Population as a Source of N2O.</title>
        <authorList>
            <person name="Gao H."/>
            <person name="Mao Y."/>
            <person name="Zhao X."/>
            <person name="Liu W.-T."/>
            <person name="Zhang T."/>
            <person name="Wells G."/>
        </authorList>
    </citation>
    <scope>NUCLEOTIDE SEQUENCE [LARGE SCALE GENOMIC DNA]</scope>
    <source>
        <strain evidence="1">CANDO_2_IC</strain>
    </source>
</reference>
<name>A0A6A7RYS0_9PROT</name>
<comment type="caution">
    <text evidence="1">The sequence shown here is derived from an EMBL/GenBank/DDBJ whole genome shotgun (WGS) entry which is preliminary data.</text>
</comment>
<protein>
    <submittedName>
        <fullName evidence="1">Uncharacterized protein</fullName>
    </submittedName>
</protein>
<dbReference type="Proteomes" id="UP000342300">
    <property type="component" value="Unassembled WGS sequence"/>
</dbReference>
<dbReference type="AlphaFoldDB" id="A0A6A7RYS0"/>
<evidence type="ECO:0000313" key="2">
    <source>
        <dbReference type="Proteomes" id="UP000342300"/>
    </source>
</evidence>